<dbReference type="OrthoDB" id="78800at2759"/>
<evidence type="ECO:0000313" key="2">
    <source>
        <dbReference type="EMBL" id="OQS02072.1"/>
    </source>
</evidence>
<accession>A0A1V9ZVL4</accession>
<feature type="transmembrane region" description="Helical" evidence="1">
    <location>
        <begin position="382"/>
        <end position="406"/>
    </location>
</feature>
<keyword evidence="1" id="KW-0472">Membrane</keyword>
<proteinExistence type="predicted"/>
<comment type="caution">
    <text evidence="2">The sequence shown here is derived from an EMBL/GenBank/DDBJ whole genome shotgun (WGS) entry which is preliminary data.</text>
</comment>
<evidence type="ECO:0000256" key="1">
    <source>
        <dbReference type="SAM" id="Phobius"/>
    </source>
</evidence>
<feature type="transmembrane region" description="Helical" evidence="1">
    <location>
        <begin position="342"/>
        <end position="362"/>
    </location>
</feature>
<feature type="transmembrane region" description="Helical" evidence="1">
    <location>
        <begin position="599"/>
        <end position="618"/>
    </location>
</feature>
<feature type="transmembrane region" description="Helical" evidence="1">
    <location>
        <begin position="413"/>
        <end position="432"/>
    </location>
</feature>
<reference evidence="2 3" key="1">
    <citation type="journal article" date="2014" name="Genome Biol. Evol.">
        <title>The secreted proteins of Achlya hypogyna and Thraustotheca clavata identify the ancestral oomycete secretome and reveal gene acquisitions by horizontal gene transfer.</title>
        <authorList>
            <person name="Misner I."/>
            <person name="Blouin N."/>
            <person name="Leonard G."/>
            <person name="Richards T.A."/>
            <person name="Lane C.E."/>
        </authorList>
    </citation>
    <scope>NUCLEOTIDE SEQUENCE [LARGE SCALE GENOMIC DNA]</scope>
    <source>
        <strain evidence="2 3">ATCC 34112</strain>
    </source>
</reference>
<name>A0A1V9ZVL4_9STRA</name>
<keyword evidence="1" id="KW-0812">Transmembrane</keyword>
<feature type="non-terminal residue" evidence="2">
    <location>
        <position position="800"/>
    </location>
</feature>
<organism evidence="2 3">
    <name type="scientific">Thraustotheca clavata</name>
    <dbReference type="NCBI Taxonomy" id="74557"/>
    <lineage>
        <taxon>Eukaryota</taxon>
        <taxon>Sar</taxon>
        <taxon>Stramenopiles</taxon>
        <taxon>Oomycota</taxon>
        <taxon>Saprolegniomycetes</taxon>
        <taxon>Saprolegniales</taxon>
        <taxon>Achlyaceae</taxon>
        <taxon>Thraustotheca</taxon>
    </lineage>
</organism>
<dbReference type="Proteomes" id="UP000243217">
    <property type="component" value="Unassembled WGS sequence"/>
</dbReference>
<protein>
    <recommendedName>
        <fullName evidence="4">Transmembrane protein</fullName>
    </recommendedName>
</protein>
<keyword evidence="3" id="KW-1185">Reference proteome</keyword>
<sequence>MQMNRSLIRGTSRYFGANISTQLPAISLETFRGIASSNGTLTGIAQLFHTQIGPYLSIDSRIVSIPSDLLKAYNQYIKTLYSQLVHTEHLNLFCAMKDVLITPIPISWSNMTYLAGDPMCTAGVPTLFVQQSFDFTIDCSRPSPLTLNLSRHNILFALIATQATPTTDKSICSLTTTPLQCLAAMSSGREMLKNLVLPQELIDFLRLIPAQIIQTKVGLMQYGVASGNWYLMHQALLEDDFNWNFLGWCFLAEWAAGIREVVSFEGDITSIVLISNTYSEQKYLASGETTQNATTLVLTLVKISTGLSIFVATLTLLSTFAAKSSVVWTNLFYFNRLVGSIWIGRPLALLRGLSAIFILGTSQLSLSSTNGYTKFIFQPRPLLYTIVIAGEANWIVYVLTDILVVVFGDTTRIYAPLSSVAVWCIVVGVELYQPVQLVIDLDRRCIGNDMDYGLYCSSGRVQVGSYDRVWNLLCIQVIGVLIIAICCTMFRKPSIISTRLFLSSAPDILAKPLEIINSQPCYDYATCTICGILPLPSRYQFDLTLWTVLMDHPSGPQDDSRVIPMIQARTVGSESESQGHLKYQKGNLMDRIAKRWRKLIASIAFGHMLFAIGSSISYFEVVQVNLANDYYWAGFNLTGTHSFFASWLNEQLIFNSLLDEVKLDSPSIISEGSFDKNPAFVTSTIIYGALVQHYELNTIGATINGLRISDACMMPWIFTPYCYLDLNQTWHIAHTSARQLRCKNMTTNAAIYLETVLRNTQWHDFRSCWGSAFDIAYGNDLQQTTQGQTWLNSISMTWIP</sequence>
<gene>
    <name evidence="2" type="ORF">THRCLA_21516</name>
</gene>
<keyword evidence="1" id="KW-1133">Transmembrane helix</keyword>
<feature type="transmembrane region" description="Helical" evidence="1">
    <location>
        <begin position="469"/>
        <end position="490"/>
    </location>
</feature>
<dbReference type="EMBL" id="JNBS01001258">
    <property type="protein sequence ID" value="OQS02072.1"/>
    <property type="molecule type" value="Genomic_DNA"/>
</dbReference>
<dbReference type="AlphaFoldDB" id="A0A1V9ZVL4"/>
<evidence type="ECO:0000313" key="3">
    <source>
        <dbReference type="Proteomes" id="UP000243217"/>
    </source>
</evidence>
<evidence type="ECO:0008006" key="4">
    <source>
        <dbReference type="Google" id="ProtNLM"/>
    </source>
</evidence>